<gene>
    <name evidence="8 10" type="primary">tsaD</name>
    <name evidence="10" type="ORF">G4V39_06870</name>
</gene>
<name>A0A6G7PYV6_9BACT</name>
<dbReference type="HAMAP" id="MF_01445">
    <property type="entry name" value="TsaD"/>
    <property type="match status" value="1"/>
</dbReference>
<dbReference type="AlphaFoldDB" id="A0A6G7PYV6"/>
<evidence type="ECO:0000313" key="11">
    <source>
        <dbReference type="Proteomes" id="UP000502179"/>
    </source>
</evidence>
<evidence type="ECO:0000259" key="9">
    <source>
        <dbReference type="Pfam" id="PF00814"/>
    </source>
</evidence>
<dbReference type="InterPro" id="IPR017861">
    <property type="entry name" value="KAE1/TsaD"/>
</dbReference>
<comment type="caution">
    <text evidence="8">Lacks conserved residue(s) required for the propagation of feature annotation.</text>
</comment>
<reference evidence="10 11" key="1">
    <citation type="submission" date="2020-02" db="EMBL/GenBank/DDBJ databases">
        <title>Genome analysis of Thermosulfuriphilus ammonigenes ST65T, an anaerobic thermophilic chemolithoautotrophic bacterium isolated from a deep-sea hydrothermal vent.</title>
        <authorList>
            <person name="Slobodkina G."/>
            <person name="Allioux M."/>
            <person name="Merkel A."/>
            <person name="Alain K."/>
            <person name="Jebbar M."/>
            <person name="Slobodkin A."/>
        </authorList>
    </citation>
    <scope>NUCLEOTIDE SEQUENCE [LARGE SCALE GENOMIC DNA]</scope>
    <source>
        <strain evidence="10 11">ST65</strain>
    </source>
</reference>
<evidence type="ECO:0000313" key="10">
    <source>
        <dbReference type="EMBL" id="QIJ72874.1"/>
    </source>
</evidence>
<keyword evidence="4 8" id="KW-0479">Metal-binding</keyword>
<keyword evidence="11" id="KW-1185">Reference proteome</keyword>
<dbReference type="InterPro" id="IPR000905">
    <property type="entry name" value="Gcp-like_dom"/>
</dbReference>
<dbReference type="Pfam" id="PF00814">
    <property type="entry name" value="TsaD"/>
    <property type="match status" value="1"/>
</dbReference>
<dbReference type="SUPFAM" id="SSF53067">
    <property type="entry name" value="Actin-like ATPase domain"/>
    <property type="match status" value="2"/>
</dbReference>
<accession>A0A6G7PYV6</accession>
<evidence type="ECO:0000256" key="4">
    <source>
        <dbReference type="ARBA" id="ARBA00022723"/>
    </source>
</evidence>
<evidence type="ECO:0000256" key="6">
    <source>
        <dbReference type="ARBA" id="ARBA00023315"/>
    </source>
</evidence>
<comment type="cofactor">
    <cofactor evidence="8">
        <name>Fe(2+)</name>
        <dbReference type="ChEBI" id="CHEBI:29033"/>
    </cofactor>
    <text evidence="8">Binds 1 Fe(2+) ion per subunit.</text>
</comment>
<dbReference type="GO" id="GO:0002949">
    <property type="term" value="P:tRNA threonylcarbamoyladenosine modification"/>
    <property type="evidence" value="ECO:0007669"/>
    <property type="project" value="UniProtKB-UniRule"/>
</dbReference>
<comment type="function">
    <text evidence="8">Required for the formation of a threonylcarbamoyl group on adenosine at position 37 (t(6)A37) in tRNAs that read codons beginning with adenine. Is involved in the transfer of the threonylcarbamoyl moiety of threonylcarbamoyl-AMP (TC-AMP) to the N6 group of A37, together with TsaE and TsaB. TsaD likely plays a direct catalytic role in this reaction.</text>
</comment>
<dbReference type="GO" id="GO:0061711">
    <property type="term" value="F:tRNA N(6)-L-threonylcarbamoyladenine synthase activity"/>
    <property type="evidence" value="ECO:0007669"/>
    <property type="project" value="UniProtKB-EC"/>
</dbReference>
<feature type="binding site" evidence="8">
    <location>
        <position position="274"/>
    </location>
    <ligand>
        <name>substrate</name>
    </ligand>
</feature>
<evidence type="ECO:0000256" key="7">
    <source>
        <dbReference type="ARBA" id="ARBA00048117"/>
    </source>
</evidence>
<evidence type="ECO:0000256" key="5">
    <source>
        <dbReference type="ARBA" id="ARBA00023004"/>
    </source>
</evidence>
<comment type="similarity">
    <text evidence="8">Belongs to the KAE1 / TsaD family.</text>
</comment>
<dbReference type="PANTHER" id="PTHR11735">
    <property type="entry name" value="TRNA N6-ADENOSINE THREONYLCARBAMOYLTRANSFERASE"/>
    <property type="match status" value="1"/>
</dbReference>
<evidence type="ECO:0000256" key="1">
    <source>
        <dbReference type="ARBA" id="ARBA00022490"/>
    </source>
</evidence>
<dbReference type="InterPro" id="IPR043129">
    <property type="entry name" value="ATPase_NBD"/>
</dbReference>
<feature type="binding site" evidence="8">
    <location>
        <begin position="134"/>
        <end position="138"/>
    </location>
    <ligand>
        <name>substrate</name>
    </ligand>
</feature>
<dbReference type="FunFam" id="3.30.420.40:FF:000012">
    <property type="entry name" value="tRNA N6-adenosine threonylcarbamoyltransferase"/>
    <property type="match status" value="1"/>
</dbReference>
<feature type="domain" description="Gcp-like" evidence="9">
    <location>
        <begin position="26"/>
        <end position="308"/>
    </location>
</feature>
<keyword evidence="1 8" id="KW-0963">Cytoplasm</keyword>
<comment type="subcellular location">
    <subcellularLocation>
        <location evidence="8">Cytoplasm</location>
    </subcellularLocation>
</comment>
<feature type="binding site" evidence="8">
    <location>
        <position position="116"/>
    </location>
    <ligand>
        <name>Fe cation</name>
        <dbReference type="ChEBI" id="CHEBI:24875"/>
    </ligand>
</feature>
<feature type="binding site" evidence="8">
    <location>
        <position position="167"/>
    </location>
    <ligand>
        <name>substrate</name>
    </ligand>
</feature>
<protein>
    <recommendedName>
        <fullName evidence="8">tRNA N6-adenosine threonylcarbamoyltransferase</fullName>
        <ecNumber evidence="8">2.3.1.234</ecNumber>
    </recommendedName>
    <alternativeName>
        <fullName evidence="8">N6-L-threonylcarbamoyladenine synthase</fullName>
        <shortName evidence="8">t(6)A synthase</shortName>
    </alternativeName>
    <alternativeName>
        <fullName evidence="8">t(6)A37 threonylcarbamoyladenosine biosynthesis protein TsaD</fullName>
    </alternativeName>
    <alternativeName>
        <fullName evidence="8">tRNA threonylcarbamoyladenosine biosynthesis protein TsaD</fullName>
    </alternativeName>
</protein>
<feature type="binding site" evidence="8">
    <location>
        <position position="112"/>
    </location>
    <ligand>
        <name>Fe cation</name>
        <dbReference type="ChEBI" id="CHEBI:24875"/>
    </ligand>
</feature>
<dbReference type="EMBL" id="CP048877">
    <property type="protein sequence ID" value="QIJ72874.1"/>
    <property type="molecule type" value="Genomic_DNA"/>
</dbReference>
<dbReference type="GO" id="GO:0005737">
    <property type="term" value="C:cytoplasm"/>
    <property type="evidence" value="ECO:0007669"/>
    <property type="project" value="UniProtKB-SubCell"/>
</dbReference>
<dbReference type="GO" id="GO:0005506">
    <property type="term" value="F:iron ion binding"/>
    <property type="evidence" value="ECO:0007669"/>
    <property type="project" value="UniProtKB-UniRule"/>
</dbReference>
<comment type="catalytic activity">
    <reaction evidence="7 8">
        <text>L-threonylcarbamoyladenylate + adenosine(37) in tRNA = N(6)-L-threonylcarbamoyladenosine(37) in tRNA + AMP + H(+)</text>
        <dbReference type="Rhea" id="RHEA:37059"/>
        <dbReference type="Rhea" id="RHEA-COMP:10162"/>
        <dbReference type="Rhea" id="RHEA-COMP:10163"/>
        <dbReference type="ChEBI" id="CHEBI:15378"/>
        <dbReference type="ChEBI" id="CHEBI:73682"/>
        <dbReference type="ChEBI" id="CHEBI:74411"/>
        <dbReference type="ChEBI" id="CHEBI:74418"/>
        <dbReference type="ChEBI" id="CHEBI:456215"/>
        <dbReference type="EC" id="2.3.1.234"/>
    </reaction>
</comment>
<keyword evidence="6 8" id="KW-0012">Acyltransferase</keyword>
<dbReference type="NCBIfam" id="TIGR00329">
    <property type="entry name" value="gcp_kae1"/>
    <property type="match status" value="1"/>
</dbReference>
<keyword evidence="5 8" id="KW-0408">Iron</keyword>
<evidence type="ECO:0000256" key="8">
    <source>
        <dbReference type="HAMAP-Rule" id="MF_01445"/>
    </source>
</evidence>
<dbReference type="PANTHER" id="PTHR11735:SF6">
    <property type="entry name" value="TRNA N6-ADENOSINE THREONYLCARBAMOYLTRANSFERASE, MITOCHONDRIAL"/>
    <property type="match status" value="1"/>
</dbReference>
<proteinExistence type="inferred from homology"/>
<dbReference type="RefSeq" id="WP_166033093.1">
    <property type="nucleotide sequence ID" value="NZ_CP048877.1"/>
</dbReference>
<feature type="binding site" evidence="8">
    <location>
        <position position="180"/>
    </location>
    <ligand>
        <name>substrate</name>
    </ligand>
</feature>
<evidence type="ECO:0000256" key="2">
    <source>
        <dbReference type="ARBA" id="ARBA00022679"/>
    </source>
</evidence>
<feature type="binding site" evidence="8">
    <location>
        <position position="302"/>
    </location>
    <ligand>
        <name>Fe cation</name>
        <dbReference type="ChEBI" id="CHEBI:24875"/>
    </ligand>
</feature>
<dbReference type="InterPro" id="IPR022450">
    <property type="entry name" value="TsaD"/>
</dbReference>
<organism evidence="10 11">
    <name type="scientific">Thermosulfuriphilus ammonigenes</name>
    <dbReference type="NCBI Taxonomy" id="1936021"/>
    <lineage>
        <taxon>Bacteria</taxon>
        <taxon>Pseudomonadati</taxon>
        <taxon>Thermodesulfobacteriota</taxon>
        <taxon>Thermodesulfobacteria</taxon>
        <taxon>Thermodesulfobacteriales</taxon>
        <taxon>Thermodesulfobacteriaceae</taxon>
        <taxon>Thermosulfuriphilus</taxon>
    </lineage>
</organism>
<dbReference type="Proteomes" id="UP000502179">
    <property type="component" value="Chromosome"/>
</dbReference>
<dbReference type="CDD" id="cd24133">
    <property type="entry name" value="ASKHA_NBD_TsaD_bac"/>
    <property type="match status" value="1"/>
</dbReference>
<dbReference type="Gene3D" id="3.30.420.40">
    <property type="match status" value="2"/>
</dbReference>
<dbReference type="FunFam" id="3.30.420.40:FF:000040">
    <property type="entry name" value="tRNA N6-adenosine threonylcarbamoyltransferase"/>
    <property type="match status" value="1"/>
</dbReference>
<dbReference type="EC" id="2.3.1.234" evidence="8"/>
<keyword evidence="3 8" id="KW-0819">tRNA processing</keyword>
<dbReference type="PRINTS" id="PR00789">
    <property type="entry name" value="OSIALOPTASE"/>
</dbReference>
<dbReference type="KEGG" id="tav:G4V39_06870"/>
<evidence type="ECO:0000256" key="3">
    <source>
        <dbReference type="ARBA" id="ARBA00022694"/>
    </source>
</evidence>
<dbReference type="NCBIfam" id="TIGR03723">
    <property type="entry name" value="T6A_TsaD_YgjD"/>
    <property type="match status" value="1"/>
</dbReference>
<keyword evidence="2 8" id="KW-0808">Transferase</keyword>
<sequence length="339" mass="35604">MMLILAIESSCDETAAAVVEDGRRALSSVVASQNDLHGHFGGVVPELASRRHLEMIVPVVDEALARAGVGLKEITGLAVTQGPGLVGALVVGFSFAKALAMARGLPLVGVDHLHAHLLAVFLEATPSFPFVALVVSGGHTNLYLVDDFLTYRLLGQTRDDAAGEAFDKVAKLLELGYPGGPIISQIAQKGNPQAIPLPRARVKGAPLDFSFSGLKTAVVHYVRRVKAQGEPLPLADLCASFEAAVVEMLVERTLLAVEQTGVKTVVLAGGVAANPRLRKTLKAAGIKRGLEVFTPSPALCTDNAAMVGVAGYHLHKAGRLLDLEADVYARAKTLRHVSG</sequence>